<sequence>MFSSQKWKTVDKGMARLPGAFKPIVGDDLKYYRKIQKVDYLPHGNKVQISWKNHYTDCEFQKAAYDHTFIAVPFTVVRKWKLPEFSPTLGHAISLLMYQSACKVALEFKSRFWEHLDRPIFGSCNTKTDIPGLGDICYPGFNLNSTGPAVVLGSYNKDDYGERWVSTPEDEHAQYVLEGLVQLHGEVAREEYTGRLKRLCWIGEESNAGGSWAFPSVGQHELYILAYFSTENNIIFIGEHTSYTHSWTSALESAVRGSVQLLLEFGLVDEAKEITRKWMGKWITV</sequence>
<evidence type="ECO:0000313" key="2">
    <source>
        <dbReference type="EMBL" id="KAL2867260.1"/>
    </source>
</evidence>
<reference evidence="2 3" key="1">
    <citation type="submission" date="2024-07" db="EMBL/GenBank/DDBJ databases">
        <title>Section-level genome sequencing and comparative genomics of Aspergillus sections Usti and Cavernicolus.</title>
        <authorList>
            <consortium name="Lawrence Berkeley National Laboratory"/>
            <person name="Nybo J.L."/>
            <person name="Vesth T.C."/>
            <person name="Theobald S."/>
            <person name="Frisvad J.C."/>
            <person name="Larsen T.O."/>
            <person name="Kjaerboelling I."/>
            <person name="Rothschild-Mancinelli K."/>
            <person name="Lyhne E.K."/>
            <person name="Kogle M.E."/>
            <person name="Barry K."/>
            <person name="Clum A."/>
            <person name="Na H."/>
            <person name="Ledsgaard L."/>
            <person name="Lin J."/>
            <person name="Lipzen A."/>
            <person name="Kuo A."/>
            <person name="Riley R."/>
            <person name="Mondo S."/>
            <person name="Labutti K."/>
            <person name="Haridas S."/>
            <person name="Pangalinan J."/>
            <person name="Salamov A.A."/>
            <person name="Simmons B.A."/>
            <person name="Magnuson J.K."/>
            <person name="Chen J."/>
            <person name="Drula E."/>
            <person name="Henrissat B."/>
            <person name="Wiebenga A."/>
            <person name="Lubbers R.J."/>
            <person name="Gomes A.C."/>
            <person name="Macurrencykelacurrency M.R."/>
            <person name="Stajich J."/>
            <person name="Grigoriev I.V."/>
            <person name="Mortensen U.H."/>
            <person name="De Vries R.P."/>
            <person name="Baker S.E."/>
            <person name="Andersen M.R."/>
        </authorList>
    </citation>
    <scope>NUCLEOTIDE SEQUENCE [LARGE SCALE GENOMIC DNA]</scope>
    <source>
        <strain evidence="2 3">CBS 449.75</strain>
    </source>
</reference>
<dbReference type="InterPro" id="IPR002937">
    <property type="entry name" value="Amino_oxidase"/>
</dbReference>
<feature type="domain" description="Amine oxidase" evidence="1">
    <location>
        <begin position="11"/>
        <end position="261"/>
    </location>
</feature>
<dbReference type="InterPro" id="IPR050281">
    <property type="entry name" value="Flavin_monoamine_oxidase"/>
</dbReference>
<dbReference type="SUPFAM" id="SSF51905">
    <property type="entry name" value="FAD/NAD(P)-binding domain"/>
    <property type="match status" value="1"/>
</dbReference>
<organism evidence="2 3">
    <name type="scientific">Aspergillus lucknowensis</name>
    <dbReference type="NCBI Taxonomy" id="176173"/>
    <lineage>
        <taxon>Eukaryota</taxon>
        <taxon>Fungi</taxon>
        <taxon>Dikarya</taxon>
        <taxon>Ascomycota</taxon>
        <taxon>Pezizomycotina</taxon>
        <taxon>Eurotiomycetes</taxon>
        <taxon>Eurotiomycetidae</taxon>
        <taxon>Eurotiales</taxon>
        <taxon>Aspergillaceae</taxon>
        <taxon>Aspergillus</taxon>
        <taxon>Aspergillus subgen. Nidulantes</taxon>
    </lineage>
</organism>
<dbReference type="PANTHER" id="PTHR10742">
    <property type="entry name" value="FLAVIN MONOAMINE OXIDASE"/>
    <property type="match status" value="1"/>
</dbReference>
<evidence type="ECO:0000313" key="3">
    <source>
        <dbReference type="Proteomes" id="UP001610432"/>
    </source>
</evidence>
<gene>
    <name evidence="2" type="ORF">BJX67DRAFT_108878</name>
</gene>
<dbReference type="EMBL" id="JBFXLQ010000020">
    <property type="protein sequence ID" value="KAL2867260.1"/>
    <property type="molecule type" value="Genomic_DNA"/>
</dbReference>
<dbReference type="GeneID" id="98139363"/>
<proteinExistence type="predicted"/>
<dbReference type="Gene3D" id="1.10.10.1620">
    <property type="match status" value="1"/>
</dbReference>
<protein>
    <submittedName>
        <fullName evidence="2">Amine oxidase</fullName>
    </submittedName>
</protein>
<comment type="caution">
    <text evidence="2">The sequence shown here is derived from an EMBL/GenBank/DDBJ whole genome shotgun (WGS) entry which is preliminary data.</text>
</comment>
<dbReference type="Gene3D" id="3.90.660.10">
    <property type="match status" value="1"/>
</dbReference>
<dbReference type="Pfam" id="PF01593">
    <property type="entry name" value="Amino_oxidase"/>
    <property type="match status" value="1"/>
</dbReference>
<accession>A0ABR4LRT3</accession>
<dbReference type="SUPFAM" id="SSF54373">
    <property type="entry name" value="FAD-linked reductases, C-terminal domain"/>
    <property type="match status" value="1"/>
</dbReference>
<dbReference type="PANTHER" id="PTHR10742:SF342">
    <property type="entry name" value="AMINE OXIDASE"/>
    <property type="match status" value="1"/>
</dbReference>
<keyword evidence="3" id="KW-1185">Reference proteome</keyword>
<name>A0ABR4LRT3_9EURO</name>
<dbReference type="Proteomes" id="UP001610432">
    <property type="component" value="Unassembled WGS sequence"/>
</dbReference>
<dbReference type="RefSeq" id="XP_070886239.1">
    <property type="nucleotide sequence ID" value="XM_071024291.1"/>
</dbReference>
<dbReference type="InterPro" id="IPR036188">
    <property type="entry name" value="FAD/NAD-bd_sf"/>
</dbReference>
<evidence type="ECO:0000259" key="1">
    <source>
        <dbReference type="Pfam" id="PF01593"/>
    </source>
</evidence>